<comment type="function">
    <text evidence="7 8">Binds directly to 23S ribosomal RNA and is necessary for the in vitro assembly process of the 50S ribosomal subunit. It is not involved in the protein synthesizing functions of that subunit.</text>
</comment>
<evidence type="ECO:0000256" key="4">
    <source>
        <dbReference type="ARBA" id="ARBA00022980"/>
    </source>
</evidence>
<dbReference type="GO" id="GO:0005840">
    <property type="term" value="C:ribosome"/>
    <property type="evidence" value="ECO:0007669"/>
    <property type="project" value="UniProtKB-KW"/>
</dbReference>
<keyword evidence="3 7" id="KW-0694">RNA-binding</keyword>
<dbReference type="EMBL" id="CP002085">
    <property type="protein sequence ID" value="ADK84201.1"/>
    <property type="molecule type" value="Genomic_DNA"/>
</dbReference>
<dbReference type="InterPro" id="IPR005813">
    <property type="entry name" value="Ribosomal_bL20"/>
</dbReference>
<evidence type="ECO:0000256" key="7">
    <source>
        <dbReference type="HAMAP-Rule" id="MF_00382"/>
    </source>
</evidence>
<organism evidence="9 10">
    <name type="scientific">Desulfarculus baarsii (strain ATCC 33931 / DSM 2075 / LMG 7858 / VKM B-1802 / 2st14)</name>
    <dbReference type="NCBI Taxonomy" id="644282"/>
    <lineage>
        <taxon>Bacteria</taxon>
        <taxon>Pseudomonadati</taxon>
        <taxon>Thermodesulfobacteriota</taxon>
        <taxon>Desulfarculia</taxon>
        <taxon>Desulfarculales</taxon>
        <taxon>Desulfarculaceae</taxon>
        <taxon>Desulfarculus</taxon>
    </lineage>
</organism>
<keyword evidence="4 7" id="KW-0689">Ribosomal protein</keyword>
<dbReference type="GO" id="GO:1990904">
    <property type="term" value="C:ribonucleoprotein complex"/>
    <property type="evidence" value="ECO:0007669"/>
    <property type="project" value="UniProtKB-KW"/>
</dbReference>
<gene>
    <name evidence="7" type="primary">rplT</name>
    <name evidence="9" type="ordered locus">Deba_0830</name>
</gene>
<dbReference type="GO" id="GO:0003735">
    <property type="term" value="F:structural constituent of ribosome"/>
    <property type="evidence" value="ECO:0007669"/>
    <property type="project" value="InterPro"/>
</dbReference>
<evidence type="ECO:0000313" key="10">
    <source>
        <dbReference type="Proteomes" id="UP000009047"/>
    </source>
</evidence>
<keyword evidence="10" id="KW-1185">Reference proteome</keyword>
<dbReference type="InterPro" id="IPR049946">
    <property type="entry name" value="RIBOSOMAL_L20_CS"/>
</dbReference>
<dbReference type="OrthoDB" id="9808966at2"/>
<dbReference type="GO" id="GO:0006412">
    <property type="term" value="P:translation"/>
    <property type="evidence" value="ECO:0007669"/>
    <property type="project" value="InterPro"/>
</dbReference>
<evidence type="ECO:0000256" key="1">
    <source>
        <dbReference type="ARBA" id="ARBA00007698"/>
    </source>
</evidence>
<dbReference type="GO" id="GO:0019843">
    <property type="term" value="F:rRNA binding"/>
    <property type="evidence" value="ECO:0007669"/>
    <property type="project" value="UniProtKB-UniRule"/>
</dbReference>
<dbReference type="FunFam" id="1.10.1900.20:FF:000001">
    <property type="entry name" value="50S ribosomal protein L20"/>
    <property type="match status" value="1"/>
</dbReference>
<reference evidence="9 10" key="1">
    <citation type="journal article" date="2010" name="Stand. Genomic Sci.">
        <title>Complete genome sequence of Desulfarculus baarsii type strain (2st14).</title>
        <authorList>
            <person name="Sun H."/>
            <person name="Spring S."/>
            <person name="Lapidus A."/>
            <person name="Davenport K."/>
            <person name="Del Rio T.G."/>
            <person name="Tice H."/>
            <person name="Nolan M."/>
            <person name="Copeland A."/>
            <person name="Cheng J.F."/>
            <person name="Lucas S."/>
            <person name="Tapia R."/>
            <person name="Goodwin L."/>
            <person name="Pitluck S."/>
            <person name="Ivanova N."/>
            <person name="Pagani I."/>
            <person name="Mavromatis K."/>
            <person name="Ovchinnikova G."/>
            <person name="Pati A."/>
            <person name="Chen A."/>
            <person name="Palaniappan K."/>
            <person name="Hauser L."/>
            <person name="Chang Y.J."/>
            <person name="Jeffries C.D."/>
            <person name="Detter J.C."/>
            <person name="Han C."/>
            <person name="Rohde M."/>
            <person name="Brambilla E."/>
            <person name="Goker M."/>
            <person name="Woyke T."/>
            <person name="Bristow J."/>
            <person name="Eisen J.A."/>
            <person name="Markowitz V."/>
            <person name="Hugenholtz P."/>
            <person name="Kyrpides N.C."/>
            <person name="Klenk H.P."/>
            <person name="Land M."/>
        </authorList>
    </citation>
    <scope>NUCLEOTIDE SEQUENCE [LARGE SCALE GENOMIC DNA]</scope>
    <source>
        <strain evidence="10">ATCC 33931 / DSM 2075 / LMG 7858 / VKM B-1802 / 2st14</strain>
    </source>
</reference>
<keyword evidence="5 7" id="KW-0687">Ribonucleoprotein</keyword>
<dbReference type="PANTHER" id="PTHR10986">
    <property type="entry name" value="39S RIBOSOMAL PROTEIN L20"/>
    <property type="match status" value="1"/>
</dbReference>
<dbReference type="STRING" id="644282.Deba_0830"/>
<evidence type="ECO:0000256" key="5">
    <source>
        <dbReference type="ARBA" id="ARBA00023274"/>
    </source>
</evidence>
<dbReference type="RefSeq" id="WP_013257656.1">
    <property type="nucleotide sequence ID" value="NC_014365.1"/>
</dbReference>
<protein>
    <recommendedName>
        <fullName evidence="6 7">Large ribosomal subunit protein bL20</fullName>
    </recommendedName>
</protein>
<dbReference type="NCBIfam" id="TIGR01032">
    <property type="entry name" value="rplT_bact"/>
    <property type="match status" value="1"/>
</dbReference>
<name>E1QF65_DESB2</name>
<dbReference type="Gene3D" id="1.10.1900.20">
    <property type="entry name" value="Ribosomal protein L20"/>
    <property type="match status" value="1"/>
</dbReference>
<evidence type="ECO:0000256" key="8">
    <source>
        <dbReference type="RuleBase" id="RU000560"/>
    </source>
</evidence>
<dbReference type="AlphaFoldDB" id="E1QF65"/>
<evidence type="ECO:0000313" key="9">
    <source>
        <dbReference type="EMBL" id="ADK84201.1"/>
    </source>
</evidence>
<dbReference type="PRINTS" id="PR00062">
    <property type="entry name" value="RIBOSOMALL20"/>
</dbReference>
<keyword evidence="2 7" id="KW-0699">rRNA-binding</keyword>
<accession>E1QF65</accession>
<dbReference type="eggNOG" id="COG0292">
    <property type="taxonomic scope" value="Bacteria"/>
</dbReference>
<dbReference type="PROSITE" id="PS00937">
    <property type="entry name" value="RIBOSOMAL_L20"/>
    <property type="match status" value="1"/>
</dbReference>
<dbReference type="KEGG" id="dbr:Deba_0830"/>
<dbReference type="CDD" id="cd07026">
    <property type="entry name" value="Ribosomal_L20"/>
    <property type="match status" value="1"/>
</dbReference>
<evidence type="ECO:0000256" key="3">
    <source>
        <dbReference type="ARBA" id="ARBA00022884"/>
    </source>
</evidence>
<dbReference type="GO" id="GO:0000027">
    <property type="term" value="P:ribosomal large subunit assembly"/>
    <property type="evidence" value="ECO:0007669"/>
    <property type="project" value="UniProtKB-UniRule"/>
</dbReference>
<evidence type="ECO:0000256" key="2">
    <source>
        <dbReference type="ARBA" id="ARBA00022730"/>
    </source>
</evidence>
<dbReference type="SUPFAM" id="SSF74731">
    <property type="entry name" value="Ribosomal protein L20"/>
    <property type="match status" value="1"/>
</dbReference>
<dbReference type="Proteomes" id="UP000009047">
    <property type="component" value="Chromosome"/>
</dbReference>
<dbReference type="HAMAP" id="MF_00382">
    <property type="entry name" value="Ribosomal_bL20"/>
    <property type="match status" value="1"/>
</dbReference>
<comment type="similarity">
    <text evidence="1 7 8">Belongs to the bacterial ribosomal protein bL20 family.</text>
</comment>
<sequence>MPRAKRGFKARRRRNKIMKLAKGNVGGRRKLFRTAKETVHRGLVYAYRDRKVRKREFRGLWIVRINAAVREHGLNYSRFIYGLGKANVELDRKVLADLAVSDPAGFAAVAALAKSA</sequence>
<evidence type="ECO:0000256" key="6">
    <source>
        <dbReference type="ARBA" id="ARBA00035172"/>
    </source>
</evidence>
<dbReference type="InterPro" id="IPR035566">
    <property type="entry name" value="Ribosomal_protein_bL20_C"/>
</dbReference>
<dbReference type="Pfam" id="PF00453">
    <property type="entry name" value="Ribosomal_L20"/>
    <property type="match status" value="1"/>
</dbReference>
<dbReference type="Gene3D" id="6.10.160.10">
    <property type="match status" value="1"/>
</dbReference>
<proteinExistence type="inferred from homology"/>
<dbReference type="HOGENOM" id="CLU_123265_0_1_7"/>